<sequence length="152" mass="16814">MKNLNQILKAGLLVGTLDILAACLQFILNTRKEPSAVFKFIASGVFGARAFSGGYVMAFAGLIFHYLIALAFTVLFFFLYPKMHSLIKNNVLILMIYGTFVWLIMKFLIIPLSNTPSQQSTYLGAATSVTILIICVGIPLSIIAERKTFLKK</sequence>
<evidence type="ECO:0008006" key="4">
    <source>
        <dbReference type="Google" id="ProtNLM"/>
    </source>
</evidence>
<dbReference type="RefSeq" id="WP_079702026.1">
    <property type="nucleotide sequence ID" value="NZ_FUYR01000001.1"/>
</dbReference>
<gene>
    <name evidence="2" type="ORF">SAMN05661099_1563</name>
</gene>
<dbReference type="OrthoDB" id="7564746at2"/>
<reference evidence="3" key="1">
    <citation type="submission" date="2017-02" db="EMBL/GenBank/DDBJ databases">
        <authorList>
            <person name="Varghese N."/>
            <person name="Submissions S."/>
        </authorList>
    </citation>
    <scope>NUCLEOTIDE SEQUENCE [LARGE SCALE GENOMIC DNA]</scope>
    <source>
        <strain evidence="3">DSM 22385</strain>
    </source>
</reference>
<protein>
    <recommendedName>
        <fullName evidence="4">DUF1440 domain-containing protein</fullName>
    </recommendedName>
</protein>
<name>A0A1T5BGG5_9SPHI</name>
<feature type="transmembrane region" description="Helical" evidence="1">
    <location>
        <begin position="91"/>
        <end position="110"/>
    </location>
</feature>
<feature type="transmembrane region" description="Helical" evidence="1">
    <location>
        <begin position="122"/>
        <end position="144"/>
    </location>
</feature>
<organism evidence="2 3">
    <name type="scientific">Daejeonella lutea</name>
    <dbReference type="NCBI Taxonomy" id="572036"/>
    <lineage>
        <taxon>Bacteria</taxon>
        <taxon>Pseudomonadati</taxon>
        <taxon>Bacteroidota</taxon>
        <taxon>Sphingobacteriia</taxon>
        <taxon>Sphingobacteriales</taxon>
        <taxon>Sphingobacteriaceae</taxon>
        <taxon>Daejeonella</taxon>
    </lineage>
</organism>
<evidence type="ECO:0000256" key="1">
    <source>
        <dbReference type="SAM" id="Phobius"/>
    </source>
</evidence>
<dbReference type="AlphaFoldDB" id="A0A1T5BGG5"/>
<dbReference type="Proteomes" id="UP000189981">
    <property type="component" value="Unassembled WGS sequence"/>
</dbReference>
<proteinExistence type="predicted"/>
<evidence type="ECO:0000313" key="3">
    <source>
        <dbReference type="Proteomes" id="UP000189981"/>
    </source>
</evidence>
<feature type="transmembrane region" description="Helical" evidence="1">
    <location>
        <begin position="7"/>
        <end position="28"/>
    </location>
</feature>
<accession>A0A1T5BGG5</accession>
<keyword evidence="1" id="KW-0472">Membrane</keyword>
<evidence type="ECO:0000313" key="2">
    <source>
        <dbReference type="EMBL" id="SKB46382.1"/>
    </source>
</evidence>
<keyword evidence="1" id="KW-1133">Transmembrane helix</keyword>
<dbReference type="EMBL" id="FUYR01000001">
    <property type="protein sequence ID" value="SKB46382.1"/>
    <property type="molecule type" value="Genomic_DNA"/>
</dbReference>
<keyword evidence="3" id="KW-1185">Reference proteome</keyword>
<keyword evidence="1" id="KW-0812">Transmembrane</keyword>
<feature type="transmembrane region" description="Helical" evidence="1">
    <location>
        <begin position="55"/>
        <end position="79"/>
    </location>
</feature>